<evidence type="ECO:0000313" key="1">
    <source>
        <dbReference type="EMBL" id="CAI6357839.1"/>
    </source>
</evidence>
<name>A0AAV0WP70_9HEMI</name>
<dbReference type="EMBL" id="CARXXK010000002">
    <property type="protein sequence ID" value="CAI6357839.1"/>
    <property type="molecule type" value="Genomic_DNA"/>
</dbReference>
<accession>A0AAV0WP70</accession>
<comment type="caution">
    <text evidence="1">The sequence shown here is derived from an EMBL/GenBank/DDBJ whole genome shotgun (WGS) entry which is preliminary data.</text>
</comment>
<protein>
    <submittedName>
        <fullName evidence="1">Uncharacterized protein</fullName>
    </submittedName>
</protein>
<gene>
    <name evidence="1" type="ORF">MEUPH1_LOCUS13423</name>
</gene>
<dbReference type="AlphaFoldDB" id="A0AAV0WP70"/>
<keyword evidence="2" id="KW-1185">Reference proteome</keyword>
<sequence length="157" mass="17645">MGLDLVDLQPAAPVYRKIPLPPHRTGPSVSVDCPLVLIPGNVIEAPEVPLPSDDRTRRGETVPELPTVPARQNWNRIPVTATQAWRWQPWTTPRPNLKNAPHFGDGRSESSVACFVAAFERLSLRLIYTLSSRPTFRVQLCFSVGQIFNLLVYFVYL</sequence>
<proteinExistence type="predicted"/>
<reference evidence="1 2" key="1">
    <citation type="submission" date="2023-01" db="EMBL/GenBank/DDBJ databases">
        <authorList>
            <person name="Whitehead M."/>
        </authorList>
    </citation>
    <scope>NUCLEOTIDE SEQUENCE [LARGE SCALE GENOMIC DNA]</scope>
</reference>
<organism evidence="1 2">
    <name type="scientific">Macrosiphum euphorbiae</name>
    <name type="common">potato aphid</name>
    <dbReference type="NCBI Taxonomy" id="13131"/>
    <lineage>
        <taxon>Eukaryota</taxon>
        <taxon>Metazoa</taxon>
        <taxon>Ecdysozoa</taxon>
        <taxon>Arthropoda</taxon>
        <taxon>Hexapoda</taxon>
        <taxon>Insecta</taxon>
        <taxon>Pterygota</taxon>
        <taxon>Neoptera</taxon>
        <taxon>Paraneoptera</taxon>
        <taxon>Hemiptera</taxon>
        <taxon>Sternorrhyncha</taxon>
        <taxon>Aphidomorpha</taxon>
        <taxon>Aphidoidea</taxon>
        <taxon>Aphididae</taxon>
        <taxon>Macrosiphini</taxon>
        <taxon>Macrosiphum</taxon>
    </lineage>
</organism>
<dbReference type="Proteomes" id="UP001160148">
    <property type="component" value="Unassembled WGS sequence"/>
</dbReference>
<evidence type="ECO:0000313" key="2">
    <source>
        <dbReference type="Proteomes" id="UP001160148"/>
    </source>
</evidence>